<evidence type="ECO:0000313" key="2">
    <source>
        <dbReference type="EMBL" id="AYV86266.1"/>
    </source>
</evidence>
<gene>
    <name evidence="2" type="ORF">Solumvirus3_2</name>
</gene>
<name>A0A3G5AGB6_9VIRU</name>
<sequence length="100" mass="10690">MSTTVISGVPQTLAGLNPGLGPVVVSQTPQSSTNWLSALVGFIILVIIIWIIIYAVKPSWAQVAGSDKLDTGKALWAAIIIAIIIMIIIWLIKSFSSKQM</sequence>
<reference evidence="2" key="1">
    <citation type="submission" date="2018-10" db="EMBL/GenBank/DDBJ databases">
        <title>Hidden diversity of soil giant viruses.</title>
        <authorList>
            <person name="Schulz F."/>
            <person name="Alteio L."/>
            <person name="Goudeau D."/>
            <person name="Ryan E.M."/>
            <person name="Malmstrom R.R."/>
            <person name="Blanchard J."/>
            <person name="Woyke T."/>
        </authorList>
    </citation>
    <scope>NUCLEOTIDE SEQUENCE</scope>
    <source>
        <strain evidence="2">SMV1</strain>
    </source>
</reference>
<proteinExistence type="predicted"/>
<evidence type="ECO:0000256" key="1">
    <source>
        <dbReference type="SAM" id="Phobius"/>
    </source>
</evidence>
<feature type="transmembrane region" description="Helical" evidence="1">
    <location>
        <begin position="74"/>
        <end position="92"/>
    </location>
</feature>
<feature type="transmembrane region" description="Helical" evidence="1">
    <location>
        <begin position="35"/>
        <end position="54"/>
    </location>
</feature>
<organism evidence="2">
    <name type="scientific">Solumvirus sp</name>
    <dbReference type="NCBI Taxonomy" id="2487773"/>
    <lineage>
        <taxon>Viruses</taxon>
        <taxon>Pithoviruses</taxon>
    </lineage>
</organism>
<keyword evidence="1" id="KW-0812">Transmembrane</keyword>
<accession>A0A3G5AGB6</accession>
<keyword evidence="1" id="KW-1133">Transmembrane helix</keyword>
<protein>
    <submittedName>
        <fullName evidence="2">Uncharacterized protein</fullName>
    </submittedName>
</protein>
<dbReference type="EMBL" id="MK072500">
    <property type="protein sequence ID" value="AYV86266.1"/>
    <property type="molecule type" value="Genomic_DNA"/>
</dbReference>
<keyword evidence="1" id="KW-0472">Membrane</keyword>